<dbReference type="EMBL" id="JAGIZQ010000001">
    <property type="protein sequence ID" value="KAH6650717.1"/>
    <property type="molecule type" value="Genomic_DNA"/>
</dbReference>
<keyword evidence="2" id="KW-1185">Reference proteome</keyword>
<name>A0ACB7PQY6_9PEZI</name>
<gene>
    <name evidence="1" type="ORF">F5144DRAFT_57723</name>
</gene>
<protein>
    <submittedName>
        <fullName evidence="1">Uncharacterized protein</fullName>
    </submittedName>
</protein>
<comment type="caution">
    <text evidence="1">The sequence shown here is derived from an EMBL/GenBank/DDBJ whole genome shotgun (WGS) entry which is preliminary data.</text>
</comment>
<evidence type="ECO:0000313" key="1">
    <source>
        <dbReference type="EMBL" id="KAH6650717.1"/>
    </source>
</evidence>
<organism evidence="1 2">
    <name type="scientific">Chaetomium tenue</name>
    <dbReference type="NCBI Taxonomy" id="1854479"/>
    <lineage>
        <taxon>Eukaryota</taxon>
        <taxon>Fungi</taxon>
        <taxon>Dikarya</taxon>
        <taxon>Ascomycota</taxon>
        <taxon>Pezizomycotina</taxon>
        <taxon>Sordariomycetes</taxon>
        <taxon>Sordariomycetidae</taxon>
        <taxon>Sordariales</taxon>
        <taxon>Chaetomiaceae</taxon>
        <taxon>Chaetomium</taxon>
    </lineage>
</organism>
<sequence>MDPASGPGSRKRGRDHAGGLTGPSSVEPPAKHVKCGKPPNVIIKHALLAQYYPEIQTLRQYALSELPSSSRIRRKKIGSVGLGHLSPDKTPTEDELALGELLDTTIVACRQRPEVDHGHRWLQWVGFSQKGDESYVTLSDGLKGSIYSQSEIVDFTVWLLFSREDAGSWPKHALCDGFRKQAGQSNRPNPAAASTIPGLYSAYPNQHVHALKQSPWPQLLMLLGKEGERIMIDLLVDCAIFRSVKAALLVGVGQRDAGLRPSEISFARNRMLYARAALNARGLVQFGLRHIHVLNRFPYKASAKLDQNHDDVVHIMMYLFPRQFGLHNVFTSAVNRRQTAQKVQDYALREEEIAAKYSLSEPKKKPVKHIPKRLRGKTVDLVQRLQVPGEARSQKTTQATSGPALPQSSRPPSKHKRTAKGLKPPATPIVNMQLMT</sequence>
<proteinExistence type="predicted"/>
<evidence type="ECO:0000313" key="2">
    <source>
        <dbReference type="Proteomes" id="UP000724584"/>
    </source>
</evidence>
<reference evidence="1 2" key="1">
    <citation type="journal article" date="2021" name="Nat. Commun.">
        <title>Genetic determinants of endophytism in the Arabidopsis root mycobiome.</title>
        <authorList>
            <person name="Mesny F."/>
            <person name="Miyauchi S."/>
            <person name="Thiergart T."/>
            <person name="Pickel B."/>
            <person name="Atanasova L."/>
            <person name="Karlsson M."/>
            <person name="Huettel B."/>
            <person name="Barry K.W."/>
            <person name="Haridas S."/>
            <person name="Chen C."/>
            <person name="Bauer D."/>
            <person name="Andreopoulos W."/>
            <person name="Pangilinan J."/>
            <person name="LaButti K."/>
            <person name="Riley R."/>
            <person name="Lipzen A."/>
            <person name="Clum A."/>
            <person name="Drula E."/>
            <person name="Henrissat B."/>
            <person name="Kohler A."/>
            <person name="Grigoriev I.V."/>
            <person name="Martin F.M."/>
            <person name="Hacquard S."/>
        </authorList>
    </citation>
    <scope>NUCLEOTIDE SEQUENCE [LARGE SCALE GENOMIC DNA]</scope>
    <source>
        <strain evidence="1 2">MPI-SDFR-AT-0079</strain>
    </source>
</reference>
<dbReference type="Proteomes" id="UP000724584">
    <property type="component" value="Unassembled WGS sequence"/>
</dbReference>
<accession>A0ACB7PQY6</accession>